<feature type="region of interest" description="Disordered" evidence="1">
    <location>
        <begin position="76"/>
        <end position="104"/>
    </location>
</feature>
<keyword evidence="2" id="KW-0732">Signal</keyword>
<reference evidence="3" key="1">
    <citation type="journal article" date="2014" name="Int. J. Syst. Evol. Microbiol.">
        <title>Complete genome sequence of Corynebacterium casei LMG S-19264T (=DSM 44701T), isolated from a smear-ripened cheese.</title>
        <authorList>
            <consortium name="US DOE Joint Genome Institute (JGI-PGF)"/>
            <person name="Walter F."/>
            <person name="Albersmeier A."/>
            <person name="Kalinowski J."/>
            <person name="Ruckert C."/>
        </authorList>
    </citation>
    <scope>NUCLEOTIDE SEQUENCE</scope>
    <source>
        <strain evidence="3">CGMCC 4.7299</strain>
    </source>
</reference>
<proteinExistence type="predicted"/>
<protein>
    <recommendedName>
        <fullName evidence="5">DUF3558 domain-containing protein</fullName>
    </recommendedName>
</protein>
<dbReference type="PROSITE" id="PS51257">
    <property type="entry name" value="PROKAR_LIPOPROTEIN"/>
    <property type="match status" value="1"/>
</dbReference>
<gene>
    <name evidence="3" type="ORF">GCM10012284_32430</name>
</gene>
<reference evidence="3" key="2">
    <citation type="submission" date="2020-09" db="EMBL/GenBank/DDBJ databases">
        <authorList>
            <person name="Sun Q."/>
            <person name="Zhou Y."/>
        </authorList>
    </citation>
    <scope>NUCLEOTIDE SEQUENCE</scope>
    <source>
        <strain evidence="3">CGMCC 4.7299</strain>
    </source>
</reference>
<dbReference type="AlphaFoldDB" id="A0A8J3C1C5"/>
<comment type="caution">
    <text evidence="3">The sequence shown here is derived from an EMBL/GenBank/DDBJ whole genome shotgun (WGS) entry which is preliminary data.</text>
</comment>
<dbReference type="EMBL" id="BMMX01000013">
    <property type="protein sequence ID" value="GGK95793.1"/>
    <property type="molecule type" value="Genomic_DNA"/>
</dbReference>
<feature type="compositionally biased region" description="Low complexity" evidence="1">
    <location>
        <begin position="89"/>
        <end position="99"/>
    </location>
</feature>
<evidence type="ECO:0000313" key="4">
    <source>
        <dbReference type="Proteomes" id="UP000656042"/>
    </source>
</evidence>
<name>A0A8J3C1C5_9ACTN</name>
<evidence type="ECO:0000313" key="3">
    <source>
        <dbReference type="EMBL" id="GGK95793.1"/>
    </source>
</evidence>
<evidence type="ECO:0008006" key="5">
    <source>
        <dbReference type="Google" id="ProtNLM"/>
    </source>
</evidence>
<keyword evidence="4" id="KW-1185">Reference proteome</keyword>
<accession>A0A8J3C1C5</accession>
<feature type="chain" id="PRO_5035234623" description="DUF3558 domain-containing protein" evidence="2">
    <location>
        <begin position="19"/>
        <end position="197"/>
    </location>
</feature>
<organism evidence="3 4">
    <name type="scientific">Mangrovihabitans endophyticus</name>
    <dbReference type="NCBI Taxonomy" id="1751298"/>
    <lineage>
        <taxon>Bacteria</taxon>
        <taxon>Bacillati</taxon>
        <taxon>Actinomycetota</taxon>
        <taxon>Actinomycetes</taxon>
        <taxon>Micromonosporales</taxon>
        <taxon>Micromonosporaceae</taxon>
        <taxon>Mangrovihabitans</taxon>
    </lineage>
</organism>
<sequence>MTVSARALLGLPLSLLLAAGLAGCGRDAGRRQYQQPVACPVDGVRWTGPATPLPDDFVPTVAWRCTFVPYPMAHRPPATAPPGRTGDLPSPSVSASVSARPDPGWEWRTVQRAEGSLDALATALRTPPPARGGDAICTLIMIPPVTVVVADAAGHVVVPAVPINACGHPVAEVRAAIEALNWEITKTNGVGPGPSPS</sequence>
<evidence type="ECO:0000256" key="1">
    <source>
        <dbReference type="SAM" id="MobiDB-lite"/>
    </source>
</evidence>
<dbReference type="Proteomes" id="UP000656042">
    <property type="component" value="Unassembled WGS sequence"/>
</dbReference>
<feature type="signal peptide" evidence="2">
    <location>
        <begin position="1"/>
        <end position="18"/>
    </location>
</feature>
<dbReference type="RefSeq" id="WP_189080041.1">
    <property type="nucleotide sequence ID" value="NZ_BMMX01000013.1"/>
</dbReference>
<evidence type="ECO:0000256" key="2">
    <source>
        <dbReference type="SAM" id="SignalP"/>
    </source>
</evidence>